<keyword evidence="2" id="KW-1185">Reference proteome</keyword>
<dbReference type="Proteomes" id="UP001062846">
    <property type="component" value="Chromosome 13"/>
</dbReference>
<organism evidence="1 2">
    <name type="scientific">Rhododendron molle</name>
    <name type="common">Chinese azalea</name>
    <name type="synonym">Azalea mollis</name>
    <dbReference type="NCBI Taxonomy" id="49168"/>
    <lineage>
        <taxon>Eukaryota</taxon>
        <taxon>Viridiplantae</taxon>
        <taxon>Streptophyta</taxon>
        <taxon>Embryophyta</taxon>
        <taxon>Tracheophyta</taxon>
        <taxon>Spermatophyta</taxon>
        <taxon>Magnoliopsida</taxon>
        <taxon>eudicotyledons</taxon>
        <taxon>Gunneridae</taxon>
        <taxon>Pentapetalae</taxon>
        <taxon>asterids</taxon>
        <taxon>Ericales</taxon>
        <taxon>Ericaceae</taxon>
        <taxon>Ericoideae</taxon>
        <taxon>Rhodoreae</taxon>
        <taxon>Rhododendron</taxon>
    </lineage>
</organism>
<reference evidence="1" key="1">
    <citation type="submission" date="2022-02" db="EMBL/GenBank/DDBJ databases">
        <title>Plant Genome Project.</title>
        <authorList>
            <person name="Zhang R.-G."/>
        </authorList>
    </citation>
    <scope>NUCLEOTIDE SEQUENCE</scope>
    <source>
        <strain evidence="1">AT1</strain>
    </source>
</reference>
<protein>
    <submittedName>
        <fullName evidence="1">Uncharacterized protein</fullName>
    </submittedName>
</protein>
<comment type="caution">
    <text evidence="1">The sequence shown here is derived from an EMBL/GenBank/DDBJ whole genome shotgun (WGS) entry which is preliminary data.</text>
</comment>
<evidence type="ECO:0000313" key="2">
    <source>
        <dbReference type="Proteomes" id="UP001062846"/>
    </source>
</evidence>
<name>A0ACC0L633_RHOML</name>
<gene>
    <name evidence="1" type="ORF">RHMOL_Rhmol13G0130300</name>
</gene>
<sequence length="74" mass="8705">MKERILDWERRKRGRKACFTRWSACSSPARIRVFGRPSKNWAGVLWALFWVTQIVVYIVVIHTIPFLDCVNVGL</sequence>
<evidence type="ECO:0000313" key="1">
    <source>
        <dbReference type="EMBL" id="KAI8524186.1"/>
    </source>
</evidence>
<dbReference type="EMBL" id="CM046400">
    <property type="protein sequence ID" value="KAI8524186.1"/>
    <property type="molecule type" value="Genomic_DNA"/>
</dbReference>
<proteinExistence type="predicted"/>
<accession>A0ACC0L633</accession>